<evidence type="ECO:0000313" key="1">
    <source>
        <dbReference type="EMBL" id="KAL0181792.1"/>
    </source>
</evidence>
<dbReference type="AlphaFoldDB" id="A0ABD0Q6G5"/>
<keyword evidence="2" id="KW-1185">Reference proteome</keyword>
<dbReference type="Proteomes" id="UP001529510">
    <property type="component" value="Unassembled WGS sequence"/>
</dbReference>
<feature type="non-terminal residue" evidence="1">
    <location>
        <position position="51"/>
    </location>
</feature>
<accession>A0ABD0Q6G5</accession>
<name>A0ABD0Q6G5_CIRMR</name>
<comment type="caution">
    <text evidence="1">The sequence shown here is derived from an EMBL/GenBank/DDBJ whole genome shotgun (WGS) entry which is preliminary data.</text>
</comment>
<organism evidence="1 2">
    <name type="scientific">Cirrhinus mrigala</name>
    <name type="common">Mrigala</name>
    <dbReference type="NCBI Taxonomy" id="683832"/>
    <lineage>
        <taxon>Eukaryota</taxon>
        <taxon>Metazoa</taxon>
        <taxon>Chordata</taxon>
        <taxon>Craniata</taxon>
        <taxon>Vertebrata</taxon>
        <taxon>Euteleostomi</taxon>
        <taxon>Actinopterygii</taxon>
        <taxon>Neopterygii</taxon>
        <taxon>Teleostei</taxon>
        <taxon>Ostariophysi</taxon>
        <taxon>Cypriniformes</taxon>
        <taxon>Cyprinidae</taxon>
        <taxon>Labeoninae</taxon>
        <taxon>Labeonini</taxon>
        <taxon>Cirrhinus</taxon>
    </lineage>
</organism>
<gene>
    <name evidence="1" type="ORF">M9458_024198</name>
</gene>
<sequence>ALSGVNDDCCVHNYIQQQNTSIAQSETFLSPCTGVNTMAFGLLQLSQGGSK</sequence>
<evidence type="ECO:0000313" key="2">
    <source>
        <dbReference type="Proteomes" id="UP001529510"/>
    </source>
</evidence>
<reference evidence="1 2" key="1">
    <citation type="submission" date="2024-05" db="EMBL/GenBank/DDBJ databases">
        <title>Genome sequencing and assembly of Indian major carp, Cirrhinus mrigala (Hamilton, 1822).</title>
        <authorList>
            <person name="Mohindra V."/>
            <person name="Chowdhury L.M."/>
            <person name="Lal K."/>
            <person name="Jena J.K."/>
        </authorList>
    </citation>
    <scope>NUCLEOTIDE SEQUENCE [LARGE SCALE GENOMIC DNA]</scope>
    <source>
        <strain evidence="1">CM1030</strain>
        <tissue evidence="1">Blood</tissue>
    </source>
</reference>
<dbReference type="EMBL" id="JAMKFB020000011">
    <property type="protein sequence ID" value="KAL0181792.1"/>
    <property type="molecule type" value="Genomic_DNA"/>
</dbReference>
<protein>
    <submittedName>
        <fullName evidence="1">Uncharacterized protein</fullName>
    </submittedName>
</protein>
<proteinExistence type="predicted"/>
<feature type="non-terminal residue" evidence="1">
    <location>
        <position position="1"/>
    </location>
</feature>